<dbReference type="RefSeq" id="WP_092461344.1">
    <property type="nucleotide sequence ID" value="NZ_BJEE01000002.1"/>
</dbReference>
<evidence type="ECO:0000256" key="1">
    <source>
        <dbReference type="ARBA" id="ARBA00006068"/>
    </source>
</evidence>
<organism evidence="5 6">
    <name type="scientific">Weissella bombi</name>
    <dbReference type="NCBI Taxonomy" id="1505725"/>
    <lineage>
        <taxon>Bacteria</taxon>
        <taxon>Bacillati</taxon>
        <taxon>Bacillota</taxon>
        <taxon>Bacilli</taxon>
        <taxon>Lactobacillales</taxon>
        <taxon>Lactobacillaceae</taxon>
        <taxon>Weissella</taxon>
    </lineage>
</organism>
<evidence type="ECO:0000256" key="2">
    <source>
        <dbReference type="SAM" id="MobiDB-lite"/>
    </source>
</evidence>
<evidence type="ECO:0000259" key="4">
    <source>
        <dbReference type="Pfam" id="PF03816"/>
    </source>
</evidence>
<comment type="similarity">
    <text evidence="1">Belongs to the LytR/CpsA/Psr (LCP) family.</text>
</comment>
<dbReference type="PANTHER" id="PTHR33392">
    <property type="entry name" value="POLYISOPRENYL-TEICHOIC ACID--PEPTIDOGLYCAN TEICHOIC ACID TRANSFERASE TAGU"/>
    <property type="match status" value="1"/>
</dbReference>
<keyword evidence="6" id="KW-1185">Reference proteome</keyword>
<dbReference type="Proteomes" id="UP000199268">
    <property type="component" value="Unassembled WGS sequence"/>
</dbReference>
<accession>A0A1C3Z5A6</accession>
<dbReference type="PANTHER" id="PTHR33392:SF6">
    <property type="entry name" value="POLYISOPRENYL-TEICHOIC ACID--PEPTIDOGLYCAN TEICHOIC ACID TRANSFERASE TAGU"/>
    <property type="match status" value="1"/>
</dbReference>
<feature type="domain" description="Cell envelope-related transcriptional attenuator" evidence="4">
    <location>
        <begin position="99"/>
        <end position="263"/>
    </location>
</feature>
<feature type="transmembrane region" description="Helical" evidence="3">
    <location>
        <begin position="29"/>
        <end position="49"/>
    </location>
</feature>
<evidence type="ECO:0000313" key="6">
    <source>
        <dbReference type="Proteomes" id="UP000199268"/>
    </source>
</evidence>
<dbReference type="NCBIfam" id="TIGR00350">
    <property type="entry name" value="lytR_cpsA_psr"/>
    <property type="match status" value="1"/>
</dbReference>
<feature type="region of interest" description="Disordered" evidence="2">
    <location>
        <begin position="1"/>
        <end position="22"/>
    </location>
</feature>
<dbReference type="InterPro" id="IPR004474">
    <property type="entry name" value="LytR_CpsA_psr"/>
</dbReference>
<keyword evidence="3" id="KW-1133">Transmembrane helix</keyword>
<dbReference type="InterPro" id="IPR050922">
    <property type="entry name" value="LytR/CpsA/Psr_CW_biosynth"/>
</dbReference>
<evidence type="ECO:0000313" key="5">
    <source>
        <dbReference type="EMBL" id="SCB77561.1"/>
    </source>
</evidence>
<feature type="compositionally biased region" description="Polar residues" evidence="2">
    <location>
        <begin position="1"/>
        <end position="10"/>
    </location>
</feature>
<proteinExistence type="inferred from homology"/>
<dbReference type="EMBL" id="FMAO01000001">
    <property type="protein sequence ID" value="SCB77561.1"/>
    <property type="molecule type" value="Genomic_DNA"/>
</dbReference>
<dbReference type="AlphaFoldDB" id="A0A1C3Z5A6"/>
<gene>
    <name evidence="5" type="ORF">GA0061074_101315</name>
</gene>
<dbReference type="OrthoDB" id="27330at2"/>
<keyword evidence="3" id="KW-0812">Transmembrane</keyword>
<name>A0A1C3Z5A6_9LACO</name>
<dbReference type="STRING" id="1505725.GA0061074_101315"/>
<keyword evidence="3" id="KW-0472">Membrane</keyword>
<reference evidence="6" key="1">
    <citation type="submission" date="2016-08" db="EMBL/GenBank/DDBJ databases">
        <authorList>
            <person name="Varghese N."/>
            <person name="Submissions Spin"/>
        </authorList>
    </citation>
    <scope>NUCLEOTIDE SEQUENCE [LARGE SCALE GENOMIC DNA]</scope>
    <source>
        <strain evidence="6">R-53094</strain>
    </source>
</reference>
<sequence length="370" mass="40096">MNDEQQVSRSNRGDKHKGPKKSHKVRNTILSLLLVIILVVAGLFGYAYMQTKGAIDKSYVEPTMKKARDVSSVIKSGRPVSILLLGTDTGELNRHYKGRTDSIMLVTINPKKDKTTIMSIPRDTLVSIVGHEDTFPQKINAAYSYGSAESTIKTVQKWLNVPIDYYALVNMGGMEKVVDKVGGIKVNSPLTFDFNPDTAHATGGNLYSFTKGSSTYSHNGKTYTSMTGEAALAFSRMRYDDPKGDYGRQNRQRLVLQGIIKAAENNPTKLLDSGFLNSISSSTQTDLTYGDMITLARKYAGAAGSVKNDHIQGDGYSLSSGSTEVVSSDEQQRATNVLRKSLGLKPAQAGPLYGGDVSTATMNSIGVPTN</sequence>
<evidence type="ECO:0000256" key="3">
    <source>
        <dbReference type="SAM" id="Phobius"/>
    </source>
</evidence>
<dbReference type="Pfam" id="PF03816">
    <property type="entry name" value="LytR_cpsA_psr"/>
    <property type="match status" value="1"/>
</dbReference>
<dbReference type="Gene3D" id="3.40.630.190">
    <property type="entry name" value="LCP protein"/>
    <property type="match status" value="1"/>
</dbReference>
<protein>
    <submittedName>
        <fullName evidence="5">Transcriptional attenuator, LytR family</fullName>
    </submittedName>
</protein>